<evidence type="ECO:0000313" key="1">
    <source>
        <dbReference type="EMBL" id="SFR98403.1"/>
    </source>
</evidence>
<dbReference type="EMBL" id="FOZM01000001">
    <property type="protein sequence ID" value="SFR98403.1"/>
    <property type="molecule type" value="Genomic_DNA"/>
</dbReference>
<dbReference type="RefSeq" id="WP_131802527.1">
    <property type="nucleotide sequence ID" value="NZ_FOZM01000001.1"/>
</dbReference>
<keyword evidence="2" id="KW-1185">Reference proteome</keyword>
<evidence type="ECO:0000313" key="2">
    <source>
        <dbReference type="Proteomes" id="UP000198926"/>
    </source>
</evidence>
<accession>A0A1I6L4I7</accession>
<dbReference type="Proteomes" id="UP000198926">
    <property type="component" value="Unassembled WGS sequence"/>
</dbReference>
<proteinExistence type="predicted"/>
<gene>
    <name evidence="1" type="ORF">SAMN05444714_0177</name>
</gene>
<reference evidence="1 2" key="1">
    <citation type="submission" date="2016-10" db="EMBL/GenBank/DDBJ databases">
        <authorList>
            <person name="de Groot N.N."/>
        </authorList>
    </citation>
    <scope>NUCLEOTIDE SEQUENCE [LARGE SCALE GENOMIC DNA]</scope>
    <source>
        <strain evidence="1 2">DSM 29433</strain>
    </source>
</reference>
<protein>
    <submittedName>
        <fullName evidence="1">Uncharacterized protein</fullName>
    </submittedName>
</protein>
<organism evidence="1 2">
    <name type="scientific">Yoonia litorea</name>
    <dbReference type="NCBI Taxonomy" id="1123755"/>
    <lineage>
        <taxon>Bacteria</taxon>
        <taxon>Pseudomonadati</taxon>
        <taxon>Pseudomonadota</taxon>
        <taxon>Alphaproteobacteria</taxon>
        <taxon>Rhodobacterales</taxon>
        <taxon>Paracoccaceae</taxon>
        <taxon>Yoonia</taxon>
    </lineage>
</organism>
<dbReference type="AlphaFoldDB" id="A0A1I6L4I7"/>
<name>A0A1I6L4I7_9RHOB</name>
<sequence length="243" mass="27409">MTDELAEGLSEIGWARVQSQFPRVACRLIDAVSPDEMIRYRTPAQARKQLKKLQSFWGRLVAVCEDLSELREPEYKTVNHWSASSTELDNGAAPDRIATLIQSAAQMEPGLSMLIDELEDRAAKGTGKRPRNELAFEVADALMDVYLVGKGSLPTYGRQSNEKKVSGEYCLLLELLFARMELKVDDVVNVAETLIKPLKDNPEMTKARLDRIHKEQNALVQRQRNGRMSLPDHFNIEKAKQGI</sequence>
<dbReference type="STRING" id="1123755.SAMN05444714_0177"/>